<evidence type="ECO:0000313" key="7">
    <source>
        <dbReference type="EMBL" id="SVB86006.1"/>
    </source>
</evidence>
<feature type="transmembrane region" description="Helical" evidence="5">
    <location>
        <begin position="62"/>
        <end position="82"/>
    </location>
</feature>
<dbReference type="InterPro" id="IPR036640">
    <property type="entry name" value="ABC1_TM_sf"/>
</dbReference>
<evidence type="ECO:0000259" key="6">
    <source>
        <dbReference type="PROSITE" id="PS50929"/>
    </source>
</evidence>
<keyword evidence="2 5" id="KW-0812">Transmembrane</keyword>
<protein>
    <recommendedName>
        <fullName evidence="6">ABC transmembrane type-1 domain-containing protein</fullName>
    </recommendedName>
</protein>
<evidence type="ECO:0000256" key="4">
    <source>
        <dbReference type="ARBA" id="ARBA00023136"/>
    </source>
</evidence>
<reference evidence="7" key="1">
    <citation type="submission" date="2018-05" db="EMBL/GenBank/DDBJ databases">
        <authorList>
            <person name="Lanie J.A."/>
            <person name="Ng W.-L."/>
            <person name="Kazmierczak K.M."/>
            <person name="Andrzejewski T.M."/>
            <person name="Davidsen T.M."/>
            <person name="Wayne K.J."/>
            <person name="Tettelin H."/>
            <person name="Glass J.I."/>
            <person name="Rusch D."/>
            <person name="Podicherti R."/>
            <person name="Tsui H.-C.T."/>
            <person name="Winkler M.E."/>
        </authorList>
    </citation>
    <scope>NUCLEOTIDE SEQUENCE</scope>
</reference>
<dbReference type="InterPro" id="IPR027417">
    <property type="entry name" value="P-loop_NTPase"/>
</dbReference>
<comment type="subcellular location">
    <subcellularLocation>
        <location evidence="1">Membrane</location>
        <topology evidence="1">Multi-pass membrane protein</topology>
    </subcellularLocation>
</comment>
<feature type="non-terminal residue" evidence="7">
    <location>
        <position position="381"/>
    </location>
</feature>
<feature type="transmembrane region" description="Helical" evidence="5">
    <location>
        <begin position="273"/>
        <end position="291"/>
    </location>
</feature>
<dbReference type="PANTHER" id="PTHR43394:SF1">
    <property type="entry name" value="ATP-BINDING CASSETTE SUB-FAMILY B MEMBER 10, MITOCHONDRIAL"/>
    <property type="match status" value="1"/>
</dbReference>
<feature type="transmembrane region" description="Helical" evidence="5">
    <location>
        <begin position="142"/>
        <end position="161"/>
    </location>
</feature>
<dbReference type="GO" id="GO:0016020">
    <property type="term" value="C:membrane"/>
    <property type="evidence" value="ECO:0007669"/>
    <property type="project" value="UniProtKB-SubCell"/>
</dbReference>
<proteinExistence type="predicted"/>
<evidence type="ECO:0000256" key="2">
    <source>
        <dbReference type="ARBA" id="ARBA00022692"/>
    </source>
</evidence>
<dbReference type="GO" id="GO:0015421">
    <property type="term" value="F:ABC-type oligopeptide transporter activity"/>
    <property type="evidence" value="ECO:0007669"/>
    <property type="project" value="TreeGrafter"/>
</dbReference>
<dbReference type="Pfam" id="PF00664">
    <property type="entry name" value="ABC_membrane"/>
    <property type="match status" value="1"/>
</dbReference>
<keyword evidence="3 5" id="KW-1133">Transmembrane helix</keyword>
<dbReference type="CDD" id="cd07346">
    <property type="entry name" value="ABC_6TM_exporters"/>
    <property type="match status" value="1"/>
</dbReference>
<dbReference type="PROSITE" id="PS50929">
    <property type="entry name" value="ABC_TM1F"/>
    <property type="match status" value="1"/>
</dbReference>
<dbReference type="InterPro" id="IPR011527">
    <property type="entry name" value="ABC1_TM_dom"/>
</dbReference>
<dbReference type="GO" id="GO:0005524">
    <property type="term" value="F:ATP binding"/>
    <property type="evidence" value="ECO:0007669"/>
    <property type="project" value="InterPro"/>
</dbReference>
<evidence type="ECO:0000256" key="1">
    <source>
        <dbReference type="ARBA" id="ARBA00004141"/>
    </source>
</evidence>
<organism evidence="7">
    <name type="scientific">marine metagenome</name>
    <dbReference type="NCBI Taxonomy" id="408172"/>
    <lineage>
        <taxon>unclassified sequences</taxon>
        <taxon>metagenomes</taxon>
        <taxon>ecological metagenomes</taxon>
    </lineage>
</organism>
<feature type="transmembrane region" description="Helical" evidence="5">
    <location>
        <begin position="21"/>
        <end position="42"/>
    </location>
</feature>
<dbReference type="Gene3D" id="1.20.1560.10">
    <property type="entry name" value="ABC transporter type 1, transmembrane domain"/>
    <property type="match status" value="1"/>
</dbReference>
<name>A0A382HFF7_9ZZZZ</name>
<dbReference type="SUPFAM" id="SSF90123">
    <property type="entry name" value="ABC transporter transmembrane region"/>
    <property type="match status" value="1"/>
</dbReference>
<dbReference type="SUPFAM" id="SSF52540">
    <property type="entry name" value="P-loop containing nucleoside triphosphate hydrolases"/>
    <property type="match status" value="1"/>
</dbReference>
<dbReference type="PANTHER" id="PTHR43394">
    <property type="entry name" value="ATP-DEPENDENT PERMEASE MDL1, MITOCHONDRIAL"/>
    <property type="match status" value="1"/>
</dbReference>
<dbReference type="EMBL" id="UINC01060951">
    <property type="protein sequence ID" value="SVB86006.1"/>
    <property type="molecule type" value="Genomic_DNA"/>
</dbReference>
<keyword evidence="4 5" id="KW-0472">Membrane</keyword>
<sequence length="381" mass="41586">MSLSMQLLDHHWRRALSFVRPYVGALVPVVVLSLAGTGLGLVLPYLSKLVVDDAILGQDLAALFRIMALFVAITIVSFALNVMSGMRYTRISAEILFDMRLQLYRHLQRLSPRFYAKTPLGDVVSRINGDIGEIQRVTAEAALGWFGQVVSLVGTVAFLLWLDLQLFFVSLLTLPPALWALLRYQSQLEERVRTLRERSAEIGTFLIETLQGMRTVVGANSQSREVGRFQKRNDTFVEALLSMRLFTYLAGGLPGLLLSAGTAVVFLYGGYRVISGVTTLGTFVAFMAYQTRLMGPVQGIMGIYTNLAAARASLVRVHELLDTPAEVTEPVTPITLEHCEGNLSLVEVKFGFDRGGEVLDGMDLTVPAGQVIAVVGGSGSG</sequence>
<evidence type="ECO:0000256" key="5">
    <source>
        <dbReference type="SAM" id="Phobius"/>
    </source>
</evidence>
<gene>
    <name evidence="7" type="ORF">METZ01_LOCUS238860</name>
</gene>
<dbReference type="AlphaFoldDB" id="A0A382HFF7"/>
<accession>A0A382HFF7</accession>
<dbReference type="InterPro" id="IPR039421">
    <property type="entry name" value="Type_1_exporter"/>
</dbReference>
<feature type="transmembrane region" description="Helical" evidence="5">
    <location>
        <begin position="245"/>
        <end position="267"/>
    </location>
</feature>
<feature type="domain" description="ABC transmembrane type-1" evidence="6">
    <location>
        <begin position="29"/>
        <end position="309"/>
    </location>
</feature>
<dbReference type="Gene3D" id="3.40.50.300">
    <property type="entry name" value="P-loop containing nucleotide triphosphate hydrolases"/>
    <property type="match status" value="1"/>
</dbReference>
<evidence type="ECO:0000256" key="3">
    <source>
        <dbReference type="ARBA" id="ARBA00022989"/>
    </source>
</evidence>